<dbReference type="STRING" id="29341.RSJ17_00860"/>
<dbReference type="Gene3D" id="3.30.70.360">
    <property type="match status" value="1"/>
</dbReference>
<evidence type="ECO:0000313" key="2">
    <source>
        <dbReference type="Proteomes" id="UP000031366"/>
    </source>
</evidence>
<reference evidence="1 2" key="1">
    <citation type="journal article" date="2015" name="Infect. Genet. Evol.">
        <title>Genomic sequences of six botulinum neurotoxin-producing strains representing three clostridial species illustrate the mobility and diversity of botulinum neurotoxin genes.</title>
        <authorList>
            <person name="Smith T.J."/>
            <person name="Hill K.K."/>
            <person name="Xie G."/>
            <person name="Foley B.T."/>
            <person name="Williamson C.H."/>
            <person name="Foster J.T."/>
            <person name="Johnson S.L."/>
            <person name="Chertkov O."/>
            <person name="Teshima H."/>
            <person name="Gibbons H.S."/>
            <person name="Johnsky L.A."/>
            <person name="Karavis M.A."/>
            <person name="Smith L.A."/>
        </authorList>
    </citation>
    <scope>NUCLEOTIDE SEQUENCE [LARGE SCALE GENOMIC DNA]</scope>
    <source>
        <strain evidence="1 2">CDC 2741</strain>
    </source>
</reference>
<dbReference type="InterPro" id="IPR052030">
    <property type="entry name" value="Peptidase_M20/M20A_hydrolases"/>
</dbReference>
<dbReference type="GO" id="GO:0005737">
    <property type="term" value="C:cytoplasm"/>
    <property type="evidence" value="ECO:0007669"/>
    <property type="project" value="TreeGrafter"/>
</dbReference>
<comment type="caution">
    <text evidence="1">The sequence shown here is derived from an EMBL/GenBank/DDBJ whole genome shotgun (WGS) entry which is preliminary data.</text>
</comment>
<dbReference type="PANTHER" id="PTHR30575">
    <property type="entry name" value="PEPTIDASE M20"/>
    <property type="match status" value="1"/>
</dbReference>
<sequence>MKQNIISFLSTIKEDIYSLCEFLYNNPEKPFSENKSSRYLIDMLRKYDFNIIDNFLNIPTAFYGQYGEGHPKICVICKYSADEKDGHIYGNNANASISMAAAIASRIAIDKLSGSIVIIGCPGLYSNGSEIKMTHENVFEDMDVILAPHVDNCSSESGTSMASIPLKMEYILNTPSNNSLDYSIFNLNAINELVKSSCDKCYIDNLCIDINNKVHGKKVKEMFKFNIKSPNIKDTEEIERKIRNYLKTLETILNVKYEVTLYELPSKELVSNNILSRIFSNNLKECGIINVCTPKTMEYSLGIGTISHTTPTIYPSIAITENEDINCPSPEFRESTLSSLCKERIIKAAEALAITAVDFIERNDLLEEITTELHKNIKNNN</sequence>
<dbReference type="Proteomes" id="UP000031366">
    <property type="component" value="Unassembled WGS sequence"/>
</dbReference>
<dbReference type="AlphaFoldDB" id="A0A0C1U1F6"/>
<gene>
    <name evidence="1" type="ORF">U732_2474</name>
</gene>
<dbReference type="PANTHER" id="PTHR30575:SF0">
    <property type="entry name" value="XAA-ARG DIPEPTIDASE"/>
    <property type="match status" value="1"/>
</dbReference>
<organism evidence="1 2">
    <name type="scientific">Clostridium argentinense CDC 2741</name>
    <dbReference type="NCBI Taxonomy" id="1418104"/>
    <lineage>
        <taxon>Bacteria</taxon>
        <taxon>Bacillati</taxon>
        <taxon>Bacillota</taxon>
        <taxon>Clostridia</taxon>
        <taxon>Eubacteriales</taxon>
        <taxon>Clostridiaceae</taxon>
        <taxon>Clostridium</taxon>
    </lineage>
</organism>
<dbReference type="OrthoDB" id="9781032at2"/>
<proteinExistence type="predicted"/>
<protein>
    <submittedName>
        <fullName evidence="1">Putative amidohydrolase</fullName>
    </submittedName>
</protein>
<dbReference type="SUPFAM" id="SSF53187">
    <property type="entry name" value="Zn-dependent exopeptidases"/>
    <property type="match status" value="1"/>
</dbReference>
<dbReference type="GO" id="GO:0071713">
    <property type="term" value="F:para-aminobenzoyl-glutamate hydrolase activity"/>
    <property type="evidence" value="ECO:0007669"/>
    <property type="project" value="TreeGrafter"/>
</dbReference>
<dbReference type="GO" id="GO:0016805">
    <property type="term" value="F:dipeptidase activity"/>
    <property type="evidence" value="ECO:0007669"/>
    <property type="project" value="TreeGrafter"/>
</dbReference>
<name>A0A0C1U1F6_9CLOT</name>
<keyword evidence="2" id="KW-1185">Reference proteome</keyword>
<dbReference type="GO" id="GO:0046657">
    <property type="term" value="P:folic acid catabolic process"/>
    <property type="evidence" value="ECO:0007669"/>
    <property type="project" value="TreeGrafter"/>
</dbReference>
<dbReference type="RefSeq" id="WP_039634937.1">
    <property type="nucleotide sequence ID" value="NZ_AYSO01000019.1"/>
</dbReference>
<dbReference type="Gene3D" id="3.40.630.10">
    <property type="entry name" value="Zn peptidases"/>
    <property type="match status" value="1"/>
</dbReference>
<evidence type="ECO:0000313" key="1">
    <source>
        <dbReference type="EMBL" id="KIE45333.1"/>
    </source>
</evidence>
<keyword evidence="1" id="KW-0378">Hydrolase</keyword>
<dbReference type="EMBL" id="AYSO01000019">
    <property type="protein sequence ID" value="KIE45333.1"/>
    <property type="molecule type" value="Genomic_DNA"/>
</dbReference>
<accession>A0A0C1U1F6</accession>